<evidence type="ECO:0000313" key="1">
    <source>
        <dbReference type="EMBL" id="MDO3382934.1"/>
    </source>
</evidence>
<dbReference type="InterPro" id="IPR033856">
    <property type="entry name" value="Trp_halogen"/>
</dbReference>
<sequence length="514" mass="57622">MVKQSIVIVGGGTAGWMAAAALSNKLNPYLYDVTLIESEKIGTVGVGEATVPHLRYFNDSLGIDERDFIARTNATYKLGIEFVDWGSIGSSYVHPFGLFGRPQGDISFHHYWVKAHKLGAALPITDYSVGAVSAEQEKFSYPTDDPDSLASKFSYAFHIDASLYAGYLKEYAKSKSVKRREGKIEAVKTNEEGDIESLTLDDGTKINGDFFVDCSGFRSLLLGQTLNVDFESWAHWLPCDRAVAVPSERSGAPIPYTKATAKSAGWQWRIPLQSRIGNGLVYCSKYLSDEDAEKTLLSGLDGAPLADLNFLRFRAGRRRCSWAKNCVAVGLSGGFLEPLESTSIYLIQVAITKLLDYFPGMQDSSYLRQQFNAEMEDEYKKIRDFLILHYVATNRDDSDFWRYIRSMELPESLERKMRLFCERGVVEQYVKGMFLEPSWVAVYLGQGIVPENYHPAVDSMSEDELVQSLDRLKTEVQHHVELMSSHADSLNFYASEESFKSWPPGAMSLYGVFS</sequence>
<accession>A0ABT8TFS7</accession>
<dbReference type="Pfam" id="PF04820">
    <property type="entry name" value="Trp_halogenase"/>
    <property type="match status" value="1"/>
</dbReference>
<name>A0ABT8TFS7_9GAMM</name>
<dbReference type="Gene3D" id="3.50.50.60">
    <property type="entry name" value="FAD/NAD(P)-binding domain"/>
    <property type="match status" value="1"/>
</dbReference>
<protein>
    <submittedName>
        <fullName evidence="1">Tryptophan 7-halogenase</fullName>
    </submittedName>
</protein>
<keyword evidence="2" id="KW-1185">Reference proteome</keyword>
<dbReference type="SUPFAM" id="SSF51905">
    <property type="entry name" value="FAD/NAD(P)-binding domain"/>
    <property type="match status" value="1"/>
</dbReference>
<dbReference type="PANTHER" id="PTHR43747">
    <property type="entry name" value="FAD-BINDING PROTEIN"/>
    <property type="match status" value="1"/>
</dbReference>
<dbReference type="InterPro" id="IPR036188">
    <property type="entry name" value="FAD/NAD-bd_sf"/>
</dbReference>
<reference evidence="1" key="1">
    <citation type="submission" date="2023-07" db="EMBL/GenBank/DDBJ databases">
        <title>Gilvimarinus algae sp. nov., isolated from the surface of Kelp.</title>
        <authorList>
            <person name="Sun Y.Y."/>
            <person name="Gong Y."/>
            <person name="Du Z.J."/>
        </authorList>
    </citation>
    <scope>NUCLEOTIDE SEQUENCE</scope>
    <source>
        <strain evidence="1">SDUM040014</strain>
    </source>
</reference>
<evidence type="ECO:0000313" key="2">
    <source>
        <dbReference type="Proteomes" id="UP001168380"/>
    </source>
</evidence>
<dbReference type="InterPro" id="IPR050816">
    <property type="entry name" value="Flavin-dep_Halogenase_NPB"/>
</dbReference>
<dbReference type="PANTHER" id="PTHR43747:SF4">
    <property type="entry name" value="FLAVIN-DEPENDENT TRYPTOPHAN HALOGENASE"/>
    <property type="match status" value="1"/>
</dbReference>
<dbReference type="PIRSF" id="PIRSF011396">
    <property type="entry name" value="Trp_halogenase"/>
    <property type="match status" value="1"/>
</dbReference>
<gene>
    <name evidence="1" type="ORF">QWI16_12210</name>
</gene>
<organism evidence="1 2">
    <name type="scientific">Gilvimarinus algae</name>
    <dbReference type="NCBI Taxonomy" id="3058037"/>
    <lineage>
        <taxon>Bacteria</taxon>
        <taxon>Pseudomonadati</taxon>
        <taxon>Pseudomonadota</taxon>
        <taxon>Gammaproteobacteria</taxon>
        <taxon>Cellvibrionales</taxon>
        <taxon>Cellvibrionaceae</taxon>
        <taxon>Gilvimarinus</taxon>
    </lineage>
</organism>
<dbReference type="Proteomes" id="UP001168380">
    <property type="component" value="Unassembled WGS sequence"/>
</dbReference>
<comment type="caution">
    <text evidence="1">The sequence shown here is derived from an EMBL/GenBank/DDBJ whole genome shotgun (WGS) entry which is preliminary data.</text>
</comment>
<dbReference type="EMBL" id="JAULRT010000059">
    <property type="protein sequence ID" value="MDO3382934.1"/>
    <property type="molecule type" value="Genomic_DNA"/>
</dbReference>
<dbReference type="InterPro" id="IPR006905">
    <property type="entry name" value="Flavin_halogenase"/>
</dbReference>
<dbReference type="RefSeq" id="WP_302713496.1">
    <property type="nucleotide sequence ID" value="NZ_JAULRT010000059.1"/>
</dbReference>
<proteinExistence type="predicted"/>